<sequence length="87" mass="10076">MGKKSKEERRRNLMMAIAGVINILLSLVFIALSFWALQAFRFDLFVSNPKGPRAILLQIFLSIFIGHGVASFFTEYFGWTQLLRQFF</sequence>
<dbReference type="STRING" id="649747.HMPREF0083_04860"/>
<feature type="transmembrane region" description="Helical" evidence="1">
    <location>
        <begin position="55"/>
        <end position="77"/>
    </location>
</feature>
<keyword evidence="1" id="KW-1133">Transmembrane helix</keyword>
<keyword evidence="3" id="KW-1185">Reference proteome</keyword>
<dbReference type="InterPro" id="IPR009526">
    <property type="entry name" value="DUF1146"/>
</dbReference>
<dbReference type="eggNOG" id="COG4836">
    <property type="taxonomic scope" value="Bacteria"/>
</dbReference>
<protein>
    <submittedName>
        <fullName evidence="2">Putative membrane protein</fullName>
    </submittedName>
</protein>
<dbReference type="NCBIfam" id="TIGR02327">
    <property type="entry name" value="int_mem_ywzB"/>
    <property type="match status" value="1"/>
</dbReference>
<feature type="transmembrane region" description="Helical" evidence="1">
    <location>
        <begin position="12"/>
        <end position="35"/>
    </location>
</feature>
<dbReference type="HOGENOM" id="CLU_177085_1_0_9"/>
<evidence type="ECO:0000256" key="1">
    <source>
        <dbReference type="SAM" id="Phobius"/>
    </source>
</evidence>
<dbReference type="AlphaFoldDB" id="U1WWL6"/>
<comment type="caution">
    <text evidence="2">The sequence shown here is derived from an EMBL/GenBank/DDBJ whole genome shotgun (WGS) entry which is preliminary data.</text>
</comment>
<name>U1WWL6_ANEAE</name>
<dbReference type="EMBL" id="AWSJ01000298">
    <property type="protein sequence ID" value="ERI07070.1"/>
    <property type="molecule type" value="Genomic_DNA"/>
</dbReference>
<reference evidence="2 3" key="1">
    <citation type="submission" date="2013-08" db="EMBL/GenBank/DDBJ databases">
        <authorList>
            <person name="Weinstock G."/>
            <person name="Sodergren E."/>
            <person name="Wylie T."/>
            <person name="Fulton L."/>
            <person name="Fulton R."/>
            <person name="Fronick C."/>
            <person name="O'Laughlin M."/>
            <person name="Godfrey J."/>
            <person name="Miner T."/>
            <person name="Herter B."/>
            <person name="Appelbaum E."/>
            <person name="Cordes M."/>
            <person name="Lek S."/>
            <person name="Wollam A."/>
            <person name="Pepin K.H."/>
            <person name="Palsikar V.B."/>
            <person name="Mitreva M."/>
            <person name="Wilson R.K."/>
        </authorList>
    </citation>
    <scope>NUCLEOTIDE SEQUENCE [LARGE SCALE GENOMIC DNA]</scope>
    <source>
        <strain evidence="2 3">ATCC 12856</strain>
    </source>
</reference>
<dbReference type="PATRIC" id="fig|649747.3.peg.4375"/>
<evidence type="ECO:0000313" key="3">
    <source>
        <dbReference type="Proteomes" id="UP000016511"/>
    </source>
</evidence>
<keyword evidence="1" id="KW-0812">Transmembrane</keyword>
<evidence type="ECO:0000313" key="2">
    <source>
        <dbReference type="EMBL" id="ERI07070.1"/>
    </source>
</evidence>
<gene>
    <name evidence="2" type="ORF">HMPREF0083_04860</name>
</gene>
<proteinExistence type="predicted"/>
<dbReference type="Pfam" id="PF06612">
    <property type="entry name" value="DUF1146"/>
    <property type="match status" value="1"/>
</dbReference>
<keyword evidence="1" id="KW-0472">Membrane</keyword>
<accession>U1WWL6</accession>
<dbReference type="Proteomes" id="UP000016511">
    <property type="component" value="Unassembled WGS sequence"/>
</dbReference>
<organism evidence="2 3">
    <name type="scientific">Aneurinibacillus aneurinilyticus ATCC 12856</name>
    <dbReference type="NCBI Taxonomy" id="649747"/>
    <lineage>
        <taxon>Bacteria</taxon>
        <taxon>Bacillati</taxon>
        <taxon>Bacillota</taxon>
        <taxon>Bacilli</taxon>
        <taxon>Bacillales</taxon>
        <taxon>Paenibacillaceae</taxon>
        <taxon>Aneurinibacillus group</taxon>
        <taxon>Aneurinibacillus</taxon>
    </lineage>
</organism>